<dbReference type="CDD" id="cd14688">
    <property type="entry name" value="bZIP_YAP"/>
    <property type="match status" value="1"/>
</dbReference>
<accession>L2GCI8</accession>
<dbReference type="GO" id="GO:0016491">
    <property type="term" value="F:oxidoreductase activity"/>
    <property type="evidence" value="ECO:0007669"/>
    <property type="project" value="UniProtKB-KW"/>
</dbReference>
<reference evidence="3" key="1">
    <citation type="submission" date="2012-08" db="EMBL/GenBank/DDBJ databases">
        <title>Genome analysis of Colletotrichum orbiculare and Colletotrichum fructicola.</title>
        <authorList>
            <person name="Gan P.H.P."/>
            <person name="Ikeda K."/>
            <person name="Irieda H."/>
            <person name="Narusaka M."/>
            <person name="O'Connell R.J."/>
            <person name="Narusaka Y."/>
            <person name="Takano Y."/>
            <person name="Kubo Y."/>
            <person name="Shirasu K."/>
        </authorList>
    </citation>
    <scope>NUCLEOTIDE SEQUENCE</scope>
    <source>
        <strain evidence="3">Nara gc5</strain>
    </source>
</reference>
<gene>
    <name evidence="3" type="ORF">CGGC5_4300</name>
</gene>
<dbReference type="SUPFAM" id="SSF51430">
    <property type="entry name" value="NAD(P)-linked oxidoreductase"/>
    <property type="match status" value="1"/>
</dbReference>
<dbReference type="InterPro" id="IPR023210">
    <property type="entry name" value="NADP_OxRdtase_dom"/>
</dbReference>
<dbReference type="InterPro" id="IPR050523">
    <property type="entry name" value="AKR_Detox_Biosynth"/>
</dbReference>
<name>L2GCI8_COLFN</name>
<dbReference type="STRING" id="1213859.L2GCI8"/>
<evidence type="ECO:0000259" key="2">
    <source>
        <dbReference type="Pfam" id="PF00248"/>
    </source>
</evidence>
<organism evidence="3">
    <name type="scientific">Colletotrichum fructicola (strain Nara gc5)</name>
    <name type="common">Anthracnose fungus</name>
    <name type="synonym">Colletotrichum gloeosporioides (strain Nara gc5)</name>
    <dbReference type="NCBI Taxonomy" id="1213859"/>
    <lineage>
        <taxon>Eukaryota</taxon>
        <taxon>Fungi</taxon>
        <taxon>Dikarya</taxon>
        <taxon>Ascomycota</taxon>
        <taxon>Pezizomycotina</taxon>
        <taxon>Sordariomycetes</taxon>
        <taxon>Hypocreomycetidae</taxon>
        <taxon>Glomerellales</taxon>
        <taxon>Glomerellaceae</taxon>
        <taxon>Colletotrichum</taxon>
        <taxon>Colletotrichum gloeosporioides species complex</taxon>
    </lineage>
</organism>
<dbReference type="Gene3D" id="3.20.20.100">
    <property type="entry name" value="NADP-dependent oxidoreductase domain"/>
    <property type="match status" value="1"/>
</dbReference>
<dbReference type="GO" id="GO:0005829">
    <property type="term" value="C:cytosol"/>
    <property type="evidence" value="ECO:0007669"/>
    <property type="project" value="UniProtKB-ARBA"/>
</dbReference>
<keyword evidence="1" id="KW-0560">Oxidoreductase</keyword>
<protein>
    <submittedName>
        <fullName evidence="3">Aryl-alcohol dehydrogenase</fullName>
    </submittedName>
</protein>
<dbReference type="EMBL" id="KB020533">
    <property type="protein sequence ID" value="ELA36125.1"/>
    <property type="molecule type" value="Genomic_DNA"/>
</dbReference>
<dbReference type="Pfam" id="PF11905">
    <property type="entry name" value="DUF3425"/>
    <property type="match status" value="1"/>
</dbReference>
<dbReference type="HOGENOM" id="CLU_414471_0_0_1"/>
<proteinExistence type="predicted"/>
<evidence type="ECO:0000256" key="1">
    <source>
        <dbReference type="ARBA" id="ARBA00023002"/>
    </source>
</evidence>
<evidence type="ECO:0000313" key="3">
    <source>
        <dbReference type="EMBL" id="ELA36125.1"/>
    </source>
</evidence>
<dbReference type="PANTHER" id="PTHR43364:SF15">
    <property type="entry name" value="ARYL-ALCOHOL DEHYDROGENASE AAD16-RELATED"/>
    <property type="match status" value="1"/>
</dbReference>
<dbReference type="Pfam" id="PF00248">
    <property type="entry name" value="Aldo_ket_red"/>
    <property type="match status" value="1"/>
</dbReference>
<dbReference type="AlphaFoldDB" id="L2GCI8"/>
<sequence length="662" mass="74869">MLCDVWEPADVWTGISDQNRRKKLQNKLNQRAYRRRRKQPTVDRDDQHLSLAAPGEDSILPTLIGGCALIRCPQRLSIAQRRVKEVYEGYWLHAPRPSALHVLIRLRVLAALAHNAAAMGFPPQGLCRDDFISPYNLSGPLELENFDLTTPGRESLRPTDLQRRILHHPWIDLFPFPVFRDNVLLATASGLVDDDQLCADILEVKDEDLAGRPSLIVWDGTPMSRDVSNLPYLQMRGRRRRDGANALGLFCGPDLELVPGIDQCSRRLGGMSRCRQVSYRDRVNDHGDLNEFAQPMFTSQSILIFLANKPQDYTHNLTMTEPSMKYVRVGKSGLKVSQIIVGCMSFGDKNWQPWLLDQAEALPILKYAFDRGINTWDVADTYSNGRSEEIVGAAIREYNIPRSKLVVMSKCFQFVDDARGPIDPANLTSNDGPRVNQVGLSRKHILDAVDRSVERLGTYIDVLQIHRMDRDVPPEEIMKALNDVVESGKVRYIGASSMAAWEFQMLQNVAKQNGWHQFISMQGLYNLLYREEEREMNPYCNAASVGLFPWSPLAAGVLAHPWTDRSDPREQKDPFLQMLFRGVENSADKAIVGRVEELAAKKGVAMAQVAQAWLISKGCMPICGLETRERIDQALGALEVKLSEEEVKYLEEMYVPKLPMPF</sequence>
<dbReference type="FunFam" id="3.20.20.100:FF:000004">
    <property type="entry name" value="Oxidoreductase, aldo/keto reductase"/>
    <property type="match status" value="1"/>
</dbReference>
<dbReference type="InterPro" id="IPR036812">
    <property type="entry name" value="NAD(P)_OxRdtase_dom_sf"/>
</dbReference>
<dbReference type="InterPro" id="IPR021833">
    <property type="entry name" value="DUF3425"/>
</dbReference>
<feature type="domain" description="NADP-dependent oxidoreductase" evidence="2">
    <location>
        <begin position="339"/>
        <end position="653"/>
    </location>
</feature>
<dbReference type="CDD" id="cd19079">
    <property type="entry name" value="AKR_EcYajO-like"/>
    <property type="match status" value="1"/>
</dbReference>
<dbReference type="PANTHER" id="PTHR43364">
    <property type="entry name" value="NADH-SPECIFIC METHYLGLYOXAL REDUCTASE-RELATED"/>
    <property type="match status" value="1"/>
</dbReference>